<evidence type="ECO:0000313" key="1">
    <source>
        <dbReference type="EMBL" id="KAI6084809.1"/>
    </source>
</evidence>
<dbReference type="EMBL" id="MU394332">
    <property type="protein sequence ID" value="KAI6084809.1"/>
    <property type="molecule type" value="Genomic_DNA"/>
</dbReference>
<comment type="caution">
    <text evidence="1">The sequence shown here is derived from an EMBL/GenBank/DDBJ whole genome shotgun (WGS) entry which is preliminary data.</text>
</comment>
<keyword evidence="2" id="KW-1185">Reference proteome</keyword>
<proteinExistence type="predicted"/>
<name>A0ACC0CWP6_9PEZI</name>
<reference evidence="1 2" key="1">
    <citation type="journal article" date="2022" name="New Phytol.">
        <title>Ecological generalism drives hyperdiversity of secondary metabolite gene clusters in xylarialean endophytes.</title>
        <authorList>
            <person name="Franco M.E.E."/>
            <person name="Wisecaver J.H."/>
            <person name="Arnold A.E."/>
            <person name="Ju Y.M."/>
            <person name="Slot J.C."/>
            <person name="Ahrendt S."/>
            <person name="Moore L.P."/>
            <person name="Eastman K.E."/>
            <person name="Scott K."/>
            <person name="Konkel Z."/>
            <person name="Mondo S.J."/>
            <person name="Kuo A."/>
            <person name="Hayes R.D."/>
            <person name="Haridas S."/>
            <person name="Andreopoulos B."/>
            <person name="Riley R."/>
            <person name="LaButti K."/>
            <person name="Pangilinan J."/>
            <person name="Lipzen A."/>
            <person name="Amirebrahimi M."/>
            <person name="Yan J."/>
            <person name="Adam C."/>
            <person name="Keymanesh K."/>
            <person name="Ng V."/>
            <person name="Louie K."/>
            <person name="Northen T."/>
            <person name="Drula E."/>
            <person name="Henrissat B."/>
            <person name="Hsieh H.M."/>
            <person name="Youens-Clark K."/>
            <person name="Lutzoni F."/>
            <person name="Miadlikowska J."/>
            <person name="Eastwood D.C."/>
            <person name="Hamelin R.C."/>
            <person name="Grigoriev I.V."/>
            <person name="U'Ren J.M."/>
        </authorList>
    </citation>
    <scope>NUCLEOTIDE SEQUENCE [LARGE SCALE GENOMIC DNA]</scope>
    <source>
        <strain evidence="1 2">ER1909</strain>
    </source>
</reference>
<dbReference type="Proteomes" id="UP001497680">
    <property type="component" value="Unassembled WGS sequence"/>
</dbReference>
<sequence length="98" mass="11160">MSEQDEDYKRQVEDSNQILLDELGAHQTVAEKGEDVVESSWESFLNQLKGLVADDDLLSESRTASEEFRDSLLAHDNVLLQLRGRELRDALNTPKRSD</sequence>
<organism evidence="1 2">
    <name type="scientific">Hypoxylon rubiginosum</name>
    <dbReference type="NCBI Taxonomy" id="110542"/>
    <lineage>
        <taxon>Eukaryota</taxon>
        <taxon>Fungi</taxon>
        <taxon>Dikarya</taxon>
        <taxon>Ascomycota</taxon>
        <taxon>Pezizomycotina</taxon>
        <taxon>Sordariomycetes</taxon>
        <taxon>Xylariomycetidae</taxon>
        <taxon>Xylariales</taxon>
        <taxon>Hypoxylaceae</taxon>
        <taxon>Hypoxylon</taxon>
    </lineage>
</organism>
<evidence type="ECO:0000313" key="2">
    <source>
        <dbReference type="Proteomes" id="UP001497680"/>
    </source>
</evidence>
<gene>
    <name evidence="1" type="ORF">F4821DRAFT_261524</name>
</gene>
<accession>A0ACC0CWP6</accession>
<protein>
    <submittedName>
        <fullName evidence="1">Uncharacterized protein</fullName>
    </submittedName>
</protein>